<comment type="subcellular location">
    <subcellularLocation>
        <location evidence="4">Endoplasmic reticulum membrane</location>
        <topology evidence="4">Peripheral membrane protein</topology>
        <orientation evidence="4">Cytoplasmic side</orientation>
    </subcellularLocation>
</comment>
<evidence type="ECO:0000256" key="1">
    <source>
        <dbReference type="ARBA" id="ARBA00022737"/>
    </source>
</evidence>
<dbReference type="Gene3D" id="1.25.40.10">
    <property type="entry name" value="Tetratricopeptide repeat domain"/>
    <property type="match status" value="1"/>
</dbReference>
<dbReference type="Pfam" id="PF07719">
    <property type="entry name" value="TPR_2"/>
    <property type="match status" value="1"/>
</dbReference>
<dbReference type="InterPro" id="IPR013105">
    <property type="entry name" value="TPR_2"/>
</dbReference>
<dbReference type="GO" id="GO:0072546">
    <property type="term" value="C:EMC complex"/>
    <property type="evidence" value="ECO:0007669"/>
    <property type="project" value="UniProtKB-UniRule"/>
</dbReference>
<evidence type="ECO:0000256" key="4">
    <source>
        <dbReference type="RuleBase" id="RU367091"/>
    </source>
</evidence>
<organism evidence="5 6">
    <name type="scientific">Starmerella bacillaris</name>
    <name type="common">Yeast</name>
    <name type="synonym">Candida zemplinina</name>
    <dbReference type="NCBI Taxonomy" id="1247836"/>
    <lineage>
        <taxon>Eukaryota</taxon>
        <taxon>Fungi</taxon>
        <taxon>Dikarya</taxon>
        <taxon>Ascomycota</taxon>
        <taxon>Saccharomycotina</taxon>
        <taxon>Dipodascomycetes</taxon>
        <taxon>Dipodascales</taxon>
        <taxon>Trichomonascaceae</taxon>
        <taxon>Starmerella</taxon>
    </lineage>
</organism>
<dbReference type="InterPro" id="IPR011990">
    <property type="entry name" value="TPR-like_helical_dom_sf"/>
</dbReference>
<dbReference type="Proteomes" id="UP001362899">
    <property type="component" value="Unassembled WGS sequence"/>
</dbReference>
<keyword evidence="1" id="KW-0677">Repeat</keyword>
<keyword evidence="2 3" id="KW-0802">TPR repeat</keyword>
<name>A0AAV5RMF7_STABA</name>
<evidence type="ECO:0000313" key="5">
    <source>
        <dbReference type="EMBL" id="GMM52610.1"/>
    </source>
</evidence>
<keyword evidence="4" id="KW-0472">Membrane</keyword>
<evidence type="ECO:0000256" key="2">
    <source>
        <dbReference type="ARBA" id="ARBA00022803"/>
    </source>
</evidence>
<dbReference type="SMART" id="SM00028">
    <property type="entry name" value="TPR"/>
    <property type="match status" value="1"/>
</dbReference>
<feature type="repeat" description="TPR" evidence="3">
    <location>
        <begin position="146"/>
        <end position="179"/>
    </location>
</feature>
<dbReference type="SUPFAM" id="SSF48452">
    <property type="entry name" value="TPR-like"/>
    <property type="match status" value="1"/>
</dbReference>
<evidence type="ECO:0000256" key="3">
    <source>
        <dbReference type="PROSITE-ProRule" id="PRU00339"/>
    </source>
</evidence>
<sequence>MAIKEELLELADESRYFEMSPAELDRVWLASNGFVDSSRFVCTEIEWYALLEQHFFLSLLTCRDAIAKLMLKRLLEKFGVDSRRIYMLRTTFVLATMDTAAMESHISNITSQEFDALKLGMVPYQKDTKLYLQKLTEYLDENPIDAETWSELAEVYYKLNQFEDAVQCLLQVLVIEPYAFYIFCRIGELKRLQAAVVGAESAEFNDIILESQKYFARAVELNPSYLRGWCGLFVVSKLIDSKQSKQALEKSEKRVNELIRDGVGSAADLEAAKKVAINF</sequence>
<dbReference type="InterPro" id="IPR019734">
    <property type="entry name" value="TPR_rpt"/>
</dbReference>
<protein>
    <recommendedName>
        <fullName evidence="4">ER membrane protein complex subunit 2</fullName>
    </recommendedName>
</protein>
<keyword evidence="4" id="KW-0256">Endoplasmic reticulum</keyword>
<comment type="function">
    <text evidence="4">Part of the endoplasmic reticulum membrane protein complex (EMC) that enables the energy-independent insertion into endoplasmic reticulum membranes of newly synthesized membrane proteins.</text>
</comment>
<reference evidence="5 6" key="1">
    <citation type="journal article" date="2023" name="Elife">
        <title>Identification of key yeast species and microbe-microbe interactions impacting larval growth of Drosophila in the wild.</title>
        <authorList>
            <person name="Mure A."/>
            <person name="Sugiura Y."/>
            <person name="Maeda R."/>
            <person name="Honda K."/>
            <person name="Sakurai N."/>
            <person name="Takahashi Y."/>
            <person name="Watada M."/>
            <person name="Katoh T."/>
            <person name="Gotoh A."/>
            <person name="Gotoh Y."/>
            <person name="Taniguchi I."/>
            <person name="Nakamura K."/>
            <person name="Hayashi T."/>
            <person name="Katayama T."/>
            <person name="Uemura T."/>
            <person name="Hattori Y."/>
        </authorList>
    </citation>
    <scope>NUCLEOTIDE SEQUENCE [LARGE SCALE GENOMIC DNA]</scope>
    <source>
        <strain evidence="5 6">SB-73</strain>
    </source>
</reference>
<gene>
    <name evidence="5" type="ORF">DASB73_035730</name>
</gene>
<proteinExistence type="inferred from homology"/>
<dbReference type="PROSITE" id="PS50005">
    <property type="entry name" value="TPR"/>
    <property type="match status" value="1"/>
</dbReference>
<evidence type="ECO:0000313" key="6">
    <source>
        <dbReference type="Proteomes" id="UP001362899"/>
    </source>
</evidence>
<accession>A0AAV5RMF7</accession>
<comment type="similarity">
    <text evidence="4">Belongs to the EMC2 family.</text>
</comment>
<dbReference type="PANTHER" id="PTHR12760">
    <property type="entry name" value="TETRATRICOPEPTIDE REPEAT PROTEIN"/>
    <property type="match status" value="1"/>
</dbReference>
<keyword evidence="6" id="KW-1185">Reference proteome</keyword>
<comment type="caution">
    <text evidence="5">The sequence shown here is derived from an EMBL/GenBank/DDBJ whole genome shotgun (WGS) entry which is preliminary data.</text>
</comment>
<comment type="subunit">
    <text evidence="4">Component of the ER membrane protein complex (EMC).</text>
</comment>
<dbReference type="AlphaFoldDB" id="A0AAV5RMF7"/>
<dbReference type="EMBL" id="BTGC01000008">
    <property type="protein sequence ID" value="GMM52610.1"/>
    <property type="molecule type" value="Genomic_DNA"/>
</dbReference>
<dbReference type="InterPro" id="IPR039856">
    <property type="entry name" value="EMC2-like"/>
</dbReference>